<comment type="caution">
    <text evidence="2">The sequence shown here is derived from an EMBL/GenBank/DDBJ whole genome shotgun (WGS) entry which is preliminary data.</text>
</comment>
<name>A0A8J8F9V8_9BACT</name>
<feature type="signal peptide" evidence="1">
    <location>
        <begin position="1"/>
        <end position="19"/>
    </location>
</feature>
<keyword evidence="3" id="KW-1185">Reference proteome</keyword>
<dbReference type="AlphaFoldDB" id="A0A8J8F9V8"/>
<evidence type="ECO:0000313" key="2">
    <source>
        <dbReference type="EMBL" id="NNV54088.1"/>
    </source>
</evidence>
<reference evidence="2" key="1">
    <citation type="submission" date="2019-10" db="EMBL/GenBank/DDBJ databases">
        <title>Draft genome sequence of Panacibacter sp. KCS-6.</title>
        <authorList>
            <person name="Yim K.J."/>
        </authorList>
    </citation>
    <scope>NUCLEOTIDE SEQUENCE</scope>
    <source>
        <strain evidence="2">KCS-6</strain>
    </source>
</reference>
<dbReference type="EMBL" id="WHPF01000001">
    <property type="protein sequence ID" value="NNV54088.1"/>
    <property type="molecule type" value="Genomic_DNA"/>
</dbReference>
<keyword evidence="1" id="KW-0732">Signal</keyword>
<sequence>MKLKICLIALIGTSIFANAQSEIDSALAKKITVSGFCLCKSTIEDLRKLSIDFKPVEVEEMDMGKRCMGGDSRYVNEKGYASEKYPGLIFQKDPDEDYISKIRLTKDFVGLLPDETHIDMHSLLLKDVLKLYPEFDSNWHSRDCSDYWTLSNDTISFYVKIDKNKTPQYPIDEAYYLERPVDGIDIFISCYSIYHKSEAFNLFEPDEPVYFLDSIRVNQGVLKYYKPSEIALVSVYKDSTAIKLGGEQAKNGLIYITTKAFARDHYRDYFKSKSTDYTKAAANDAEEEKAIYILNGKVLTTNIESDLFYINDSNFVQLIIIDKGTLKKNYHVSTKSFGVIITTK</sequence>
<gene>
    <name evidence="2" type="ORF">GD597_01365</name>
</gene>
<protein>
    <submittedName>
        <fullName evidence="2">Uncharacterized protein</fullName>
    </submittedName>
</protein>
<organism evidence="2 3">
    <name type="scientific">Limnovirga soli</name>
    <dbReference type="NCBI Taxonomy" id="2656915"/>
    <lineage>
        <taxon>Bacteria</taxon>
        <taxon>Pseudomonadati</taxon>
        <taxon>Bacteroidota</taxon>
        <taxon>Chitinophagia</taxon>
        <taxon>Chitinophagales</taxon>
        <taxon>Chitinophagaceae</taxon>
        <taxon>Limnovirga</taxon>
    </lineage>
</organism>
<evidence type="ECO:0000313" key="3">
    <source>
        <dbReference type="Proteomes" id="UP000598971"/>
    </source>
</evidence>
<dbReference type="RefSeq" id="WP_171606000.1">
    <property type="nucleotide sequence ID" value="NZ_WHPF01000001.1"/>
</dbReference>
<accession>A0A8J8F9V8</accession>
<evidence type="ECO:0000256" key="1">
    <source>
        <dbReference type="SAM" id="SignalP"/>
    </source>
</evidence>
<proteinExistence type="predicted"/>
<dbReference type="Proteomes" id="UP000598971">
    <property type="component" value="Unassembled WGS sequence"/>
</dbReference>
<feature type="chain" id="PRO_5035267833" evidence="1">
    <location>
        <begin position="20"/>
        <end position="344"/>
    </location>
</feature>